<evidence type="ECO:0000256" key="1">
    <source>
        <dbReference type="SAM" id="Phobius"/>
    </source>
</evidence>
<protein>
    <submittedName>
        <fullName evidence="2">Uncharacterized protein</fullName>
    </submittedName>
</protein>
<dbReference type="AlphaFoldDB" id="A0A017RYN1"/>
<evidence type="ECO:0000313" key="2">
    <source>
        <dbReference type="EMBL" id="EYE89504.1"/>
    </source>
</evidence>
<feature type="transmembrane region" description="Helical" evidence="1">
    <location>
        <begin position="91"/>
        <end position="111"/>
    </location>
</feature>
<feature type="transmembrane region" description="Helical" evidence="1">
    <location>
        <begin position="123"/>
        <end position="141"/>
    </location>
</feature>
<dbReference type="STRING" id="1403537.Q428_02540"/>
<dbReference type="OrthoDB" id="2988764at2"/>
<feature type="transmembrane region" description="Helical" evidence="1">
    <location>
        <begin position="66"/>
        <end position="84"/>
    </location>
</feature>
<keyword evidence="3" id="KW-1185">Reference proteome</keyword>
<accession>A0A017RYN1</accession>
<gene>
    <name evidence="2" type="ORF">Q428_02540</name>
</gene>
<feature type="transmembrane region" description="Helical" evidence="1">
    <location>
        <begin position="41"/>
        <end position="60"/>
    </location>
</feature>
<feature type="transmembrane region" description="Helical" evidence="1">
    <location>
        <begin position="249"/>
        <end position="268"/>
    </location>
</feature>
<feature type="transmembrane region" description="Helical" evidence="1">
    <location>
        <begin position="6"/>
        <end position="29"/>
    </location>
</feature>
<feature type="transmembrane region" description="Helical" evidence="1">
    <location>
        <begin position="337"/>
        <end position="358"/>
    </location>
</feature>
<name>A0A017RYN1_9CLOT</name>
<dbReference type="Proteomes" id="UP000019681">
    <property type="component" value="Unassembled WGS sequence"/>
</dbReference>
<proteinExistence type="predicted"/>
<keyword evidence="1" id="KW-0472">Membrane</keyword>
<organism evidence="2 3">
    <name type="scientific">Fervidicella metallireducens AeB</name>
    <dbReference type="NCBI Taxonomy" id="1403537"/>
    <lineage>
        <taxon>Bacteria</taxon>
        <taxon>Bacillati</taxon>
        <taxon>Bacillota</taxon>
        <taxon>Clostridia</taxon>
        <taxon>Eubacteriales</taxon>
        <taxon>Clostridiaceae</taxon>
        <taxon>Fervidicella</taxon>
    </lineage>
</organism>
<evidence type="ECO:0000313" key="3">
    <source>
        <dbReference type="Proteomes" id="UP000019681"/>
    </source>
</evidence>
<dbReference type="EMBL" id="AZQP01000004">
    <property type="protein sequence ID" value="EYE89504.1"/>
    <property type="molecule type" value="Genomic_DNA"/>
</dbReference>
<sequence>MKKNRFIVIINLTIFLSIFVINNVVRMSVASKIAGYTKYSALINLLFLCSFGLLFINRLVKRKINFIRLFFIILFSIYFIYNIINSSNGEISSVIQVITSYIIPVFLLSFIYDKDEYNTFVPYIIRAFNYYTVFILIYGLIDYGLKYSLQNIFINYTYYDMARLIQIEQIMGIYRLYSIFGGPLYNAYVFILYFILNNIFRESQEKVTHKSYTSILILIIGIVISGSKTGLIIAAALLIFIYKPKNYRFSYYIILLLIGVAVYKSSLFQDNLMQRFMYKSFGSGRNELLKELLTGNYELPKFILGKGLYYSKTVAKYIGVMGMTNFEYPIIMLSYDYGIITTLLIYLIIFITPLIKILRTGDYKTAVLFLMLHVFINGFNALADINDLFAQLIFIQIIILKAVKFTSLSPCCKEIKQKGCIYELAGCN</sequence>
<feature type="transmembrane region" description="Helical" evidence="1">
    <location>
        <begin position="215"/>
        <end position="242"/>
    </location>
</feature>
<feature type="transmembrane region" description="Helical" evidence="1">
    <location>
        <begin position="365"/>
        <end position="383"/>
    </location>
</feature>
<keyword evidence="1" id="KW-0812">Transmembrane</keyword>
<reference evidence="2 3" key="1">
    <citation type="journal article" date="2014" name="Genome Announc.">
        <title>Draft Genome Sequence of Fervidicella metallireducens Strain AeBT, an Iron-Reducing Thermoanaerobe from the Great Artesian Basin.</title>
        <authorList>
            <person name="Patel B.K."/>
        </authorList>
    </citation>
    <scope>NUCLEOTIDE SEQUENCE [LARGE SCALE GENOMIC DNA]</scope>
    <source>
        <strain evidence="2 3">AeB</strain>
    </source>
</reference>
<feature type="transmembrane region" description="Helical" evidence="1">
    <location>
        <begin position="173"/>
        <end position="195"/>
    </location>
</feature>
<dbReference type="RefSeq" id="WP_035377840.1">
    <property type="nucleotide sequence ID" value="NZ_AZQP01000004.1"/>
</dbReference>
<keyword evidence="1" id="KW-1133">Transmembrane helix</keyword>
<comment type="caution">
    <text evidence="2">The sequence shown here is derived from an EMBL/GenBank/DDBJ whole genome shotgun (WGS) entry which is preliminary data.</text>
</comment>